<protein>
    <recommendedName>
        <fullName evidence="3">Methyltransferase family protein</fullName>
    </recommendedName>
</protein>
<dbReference type="EMBL" id="QRDZ01000003">
    <property type="protein sequence ID" value="RED86504.1"/>
    <property type="molecule type" value="Genomic_DNA"/>
</dbReference>
<keyword evidence="2" id="KW-1185">Reference proteome</keyword>
<gene>
    <name evidence="1" type="ORF">DFP98_103359</name>
</gene>
<evidence type="ECO:0000313" key="1">
    <source>
        <dbReference type="EMBL" id="RED86504.1"/>
    </source>
</evidence>
<dbReference type="Gene3D" id="3.40.50.150">
    <property type="entry name" value="Vaccinia Virus protein VP39"/>
    <property type="match status" value="1"/>
</dbReference>
<reference evidence="1 2" key="1">
    <citation type="submission" date="2018-07" db="EMBL/GenBank/DDBJ databases">
        <title>Genomic Encyclopedia of Type Strains, Phase III (KMG-III): the genomes of soil and plant-associated and newly described type strains.</title>
        <authorList>
            <person name="Whitman W."/>
        </authorList>
    </citation>
    <scope>NUCLEOTIDE SEQUENCE [LARGE SCALE GENOMIC DNA]</scope>
    <source>
        <strain evidence="1 2">CECT 7287</strain>
    </source>
</reference>
<proteinExistence type="predicted"/>
<accession>A0A3D9KKR9</accession>
<evidence type="ECO:0008006" key="3">
    <source>
        <dbReference type="Google" id="ProtNLM"/>
    </source>
</evidence>
<sequence length="163" mass="19422">MFTAVRAWHWFQRINVIENIKRYLEPHGHLIVINSVFKPDSDIAQKTFEVLINNGIELKPAGSNAETKERRNGFPVNWFDEWQNHSFHVVGEWQQDYEGKYSHEEWCGKMRSVSWLTNIDESKRMKVIRELLNKLCDDHEILNVPHQFSIVILKYALQDKTER</sequence>
<comment type="caution">
    <text evidence="1">The sequence shown here is derived from an EMBL/GenBank/DDBJ whole genome shotgun (WGS) entry which is preliminary data.</text>
</comment>
<dbReference type="Proteomes" id="UP000256977">
    <property type="component" value="Unassembled WGS sequence"/>
</dbReference>
<name>A0A3D9KKR9_9BACL</name>
<dbReference type="InterPro" id="IPR029063">
    <property type="entry name" value="SAM-dependent_MTases_sf"/>
</dbReference>
<evidence type="ECO:0000313" key="2">
    <source>
        <dbReference type="Proteomes" id="UP000256977"/>
    </source>
</evidence>
<organism evidence="1 2">
    <name type="scientific">Cohnella phaseoli</name>
    <dbReference type="NCBI Taxonomy" id="456490"/>
    <lineage>
        <taxon>Bacteria</taxon>
        <taxon>Bacillati</taxon>
        <taxon>Bacillota</taxon>
        <taxon>Bacilli</taxon>
        <taxon>Bacillales</taxon>
        <taxon>Paenibacillaceae</taxon>
        <taxon>Cohnella</taxon>
    </lineage>
</organism>
<dbReference type="AlphaFoldDB" id="A0A3D9KKR9"/>